<accession>A0A975U302</accession>
<dbReference type="Proteomes" id="UP000694001">
    <property type="component" value="Chromosome"/>
</dbReference>
<dbReference type="KEGG" id="elio:KO353_04460"/>
<keyword evidence="2" id="KW-1185">Reference proteome</keyword>
<dbReference type="AlphaFoldDB" id="A0A975U302"/>
<dbReference type="EMBL" id="CP076448">
    <property type="protein sequence ID" value="QXM25486.1"/>
    <property type="molecule type" value="Genomic_DNA"/>
</dbReference>
<evidence type="ECO:0000313" key="2">
    <source>
        <dbReference type="Proteomes" id="UP000694001"/>
    </source>
</evidence>
<organism evidence="1 2">
    <name type="scientific">Elioraea tepida</name>
    <dbReference type="NCBI Taxonomy" id="2843330"/>
    <lineage>
        <taxon>Bacteria</taxon>
        <taxon>Pseudomonadati</taxon>
        <taxon>Pseudomonadota</taxon>
        <taxon>Alphaproteobacteria</taxon>
        <taxon>Acetobacterales</taxon>
        <taxon>Elioraeaceae</taxon>
        <taxon>Elioraea</taxon>
    </lineage>
</organism>
<name>A0A975U302_9PROT</name>
<proteinExistence type="predicted"/>
<dbReference type="RefSeq" id="WP_218286542.1">
    <property type="nucleotide sequence ID" value="NZ_CP076448.1"/>
</dbReference>
<sequence length="109" mass="11740">MKLTDTQLVITAEEEPAEAAANAPRAGRGFWRAAEEAAARGEIPPAPDFSAPTHAPYRRKFERLVELAKAGDAAGLRAVPINPISTTPKALARWRDLAVRAIEAREAGR</sequence>
<gene>
    <name evidence="1" type="ORF">KO353_04460</name>
</gene>
<evidence type="ECO:0000313" key="1">
    <source>
        <dbReference type="EMBL" id="QXM25486.1"/>
    </source>
</evidence>
<protein>
    <submittedName>
        <fullName evidence="1">Uncharacterized protein</fullName>
    </submittedName>
</protein>
<reference evidence="1" key="1">
    <citation type="submission" date="2021-06" db="EMBL/GenBank/DDBJ databases">
        <title>Elioraea tepida, sp. nov., a moderately thermophilic aerobic anoxygenic phototrophic bacterium isolated from an alkaline siliceous hot spring mat community in Yellowstone National Park, WY, USA.</title>
        <authorList>
            <person name="Saini M.K."/>
            <person name="Yoshida S."/>
            <person name="Sebastian A."/>
            <person name="Hirose S."/>
            <person name="Hara E."/>
            <person name="Tamaki H."/>
            <person name="Soulier N.T."/>
            <person name="Albert I."/>
            <person name="Hanada S."/>
            <person name="Bryant D.A."/>
            <person name="Tank M."/>
        </authorList>
    </citation>
    <scope>NUCLEOTIDE SEQUENCE</scope>
    <source>
        <strain evidence="1">MS-P2</strain>
    </source>
</reference>